<evidence type="ECO:0000313" key="3">
    <source>
        <dbReference type="EMBL" id="ADB52412.1"/>
    </source>
</evidence>
<evidence type="ECO:0000313" key="4">
    <source>
        <dbReference type="Proteomes" id="UP000008229"/>
    </source>
</evidence>
<dbReference type="InterPro" id="IPR011576">
    <property type="entry name" value="Pyridox_Oxase_N"/>
</dbReference>
<dbReference type="GO" id="GO:0016627">
    <property type="term" value="F:oxidoreductase activity, acting on the CH-CH group of donors"/>
    <property type="evidence" value="ECO:0007669"/>
    <property type="project" value="TreeGrafter"/>
</dbReference>
<dbReference type="EMBL" id="CP001854">
    <property type="protein sequence ID" value="ADB52412.1"/>
    <property type="molecule type" value="Genomic_DNA"/>
</dbReference>
<dbReference type="HOGENOM" id="CLU_123922_3_1_11"/>
<dbReference type="PANTHER" id="PTHR35176">
    <property type="entry name" value="HEME OXYGENASE HI_0854-RELATED"/>
    <property type="match status" value="1"/>
</dbReference>
<evidence type="ECO:0000256" key="1">
    <source>
        <dbReference type="ARBA" id="ARBA00023002"/>
    </source>
</evidence>
<dbReference type="eggNOG" id="COG3467">
    <property type="taxonomic scope" value="Bacteria"/>
</dbReference>
<dbReference type="PANTHER" id="PTHR35176:SF6">
    <property type="entry name" value="HEME OXYGENASE HI_0854-RELATED"/>
    <property type="match status" value="1"/>
</dbReference>
<organism evidence="3 4">
    <name type="scientific">Conexibacter woesei (strain DSM 14684 / CCUG 47730 / CIP 108061 / JCM 11494 / NBRC 100937 / ID131577)</name>
    <dbReference type="NCBI Taxonomy" id="469383"/>
    <lineage>
        <taxon>Bacteria</taxon>
        <taxon>Bacillati</taxon>
        <taxon>Actinomycetota</taxon>
        <taxon>Thermoleophilia</taxon>
        <taxon>Solirubrobacterales</taxon>
        <taxon>Conexibacteraceae</taxon>
        <taxon>Conexibacter</taxon>
    </lineage>
</organism>
<dbReference type="InterPro" id="IPR012349">
    <property type="entry name" value="Split_barrel_FMN-bd"/>
</dbReference>
<dbReference type="STRING" id="469383.Cwoe_3995"/>
<sequence length="136" mass="15033">MPRGPLIPELVPFVSVARGAVVATTRRDGSLVTSATWYLWEPDGTVLLNMATNGPRERNLRGNPQLALTVLGDSYYDHVSLSGRVVAFRHDPEMADADRLSQHYWGRPYPERGIDCTTVIMGVDRWHAFGSPGAAR</sequence>
<dbReference type="GO" id="GO:0070967">
    <property type="term" value="F:coenzyme F420 binding"/>
    <property type="evidence" value="ECO:0007669"/>
    <property type="project" value="TreeGrafter"/>
</dbReference>
<feature type="domain" description="Pyridoxamine 5'-phosphate oxidase N-terminal" evidence="2">
    <location>
        <begin position="8"/>
        <end position="104"/>
    </location>
</feature>
<dbReference type="GO" id="GO:0005829">
    <property type="term" value="C:cytosol"/>
    <property type="evidence" value="ECO:0007669"/>
    <property type="project" value="TreeGrafter"/>
</dbReference>
<protein>
    <submittedName>
        <fullName evidence="3">Pyridoxamine 5'-phosphate oxidase-related FMN-binding protein</fullName>
    </submittedName>
</protein>
<dbReference type="Gene3D" id="2.30.110.10">
    <property type="entry name" value="Electron Transport, Fmn-binding Protein, Chain A"/>
    <property type="match status" value="1"/>
</dbReference>
<keyword evidence="1" id="KW-0560">Oxidoreductase</keyword>
<dbReference type="KEGG" id="cwo:Cwoe_3995"/>
<evidence type="ECO:0000259" key="2">
    <source>
        <dbReference type="Pfam" id="PF01243"/>
    </source>
</evidence>
<name>D3F3P7_CONWI</name>
<reference evidence="4" key="2">
    <citation type="submission" date="2010-01" db="EMBL/GenBank/DDBJ databases">
        <title>The complete genome of Conexibacter woesei DSM 14684.</title>
        <authorList>
            <consortium name="US DOE Joint Genome Institute (JGI-PGF)"/>
            <person name="Lucas S."/>
            <person name="Copeland A."/>
            <person name="Lapidus A."/>
            <person name="Glavina del Rio T."/>
            <person name="Dalin E."/>
            <person name="Tice H."/>
            <person name="Bruce D."/>
            <person name="Goodwin L."/>
            <person name="Pitluck S."/>
            <person name="Kyrpides N."/>
            <person name="Mavromatis K."/>
            <person name="Ivanova N."/>
            <person name="Mikhailova N."/>
            <person name="Chertkov O."/>
            <person name="Brettin T."/>
            <person name="Detter J.C."/>
            <person name="Han C."/>
            <person name="Larimer F."/>
            <person name="Land M."/>
            <person name="Hauser L."/>
            <person name="Markowitz V."/>
            <person name="Cheng J.-F."/>
            <person name="Hugenholtz P."/>
            <person name="Woyke T."/>
            <person name="Wu D."/>
            <person name="Pukall R."/>
            <person name="Steenblock K."/>
            <person name="Schneider S."/>
            <person name="Klenk H.-P."/>
            <person name="Eisen J.A."/>
        </authorList>
    </citation>
    <scope>NUCLEOTIDE SEQUENCE [LARGE SCALE GENOMIC DNA]</scope>
    <source>
        <strain evidence="4">DSM 14684 / CIP 108061 / JCM 11494 / NBRC 100937 / ID131577</strain>
    </source>
</reference>
<proteinExistence type="predicted"/>
<keyword evidence="4" id="KW-1185">Reference proteome</keyword>
<gene>
    <name evidence="3" type="ordered locus">Cwoe_3995</name>
</gene>
<dbReference type="RefSeq" id="WP_012935463.1">
    <property type="nucleotide sequence ID" value="NC_013739.1"/>
</dbReference>
<dbReference type="Pfam" id="PF01243">
    <property type="entry name" value="PNPOx_N"/>
    <property type="match status" value="1"/>
</dbReference>
<dbReference type="SUPFAM" id="SSF50475">
    <property type="entry name" value="FMN-binding split barrel"/>
    <property type="match status" value="1"/>
</dbReference>
<dbReference type="InterPro" id="IPR052019">
    <property type="entry name" value="F420H2_bilvrd_red/Heme_oxyg"/>
</dbReference>
<dbReference type="AlphaFoldDB" id="D3F3P7"/>
<reference evidence="3 4" key="1">
    <citation type="journal article" date="2010" name="Stand. Genomic Sci.">
        <title>Complete genome sequence of Conexibacter woesei type strain (ID131577).</title>
        <authorList>
            <person name="Pukall R."/>
            <person name="Lapidus A."/>
            <person name="Glavina Del Rio T."/>
            <person name="Copeland A."/>
            <person name="Tice H."/>
            <person name="Cheng J.-F."/>
            <person name="Lucas S."/>
            <person name="Chen F."/>
            <person name="Nolan M."/>
            <person name="Bruce D."/>
            <person name="Goodwin L."/>
            <person name="Pitluck S."/>
            <person name="Mavromatis K."/>
            <person name="Ivanova N."/>
            <person name="Ovchinnikova G."/>
            <person name="Pati A."/>
            <person name="Chen A."/>
            <person name="Palaniappan K."/>
            <person name="Land M."/>
            <person name="Hauser L."/>
            <person name="Chang Y.-J."/>
            <person name="Jeffries C.D."/>
            <person name="Chain P."/>
            <person name="Meincke L."/>
            <person name="Sims D."/>
            <person name="Brettin T."/>
            <person name="Detter J.C."/>
            <person name="Rohde M."/>
            <person name="Goeker M."/>
            <person name="Bristow J."/>
            <person name="Eisen J.A."/>
            <person name="Markowitz V."/>
            <person name="Kyrpides N.C."/>
            <person name="Klenk H.-P."/>
            <person name="Hugenholtz P."/>
        </authorList>
    </citation>
    <scope>NUCLEOTIDE SEQUENCE [LARGE SCALE GENOMIC DNA]</scope>
    <source>
        <strain evidence="4">DSM 14684 / CIP 108061 / JCM 11494 / NBRC 100937 / ID131577</strain>
    </source>
</reference>
<accession>D3F3P7</accession>
<dbReference type="Proteomes" id="UP000008229">
    <property type="component" value="Chromosome"/>
</dbReference>
<dbReference type="OrthoDB" id="162914at2"/>